<dbReference type="AlphaFoldDB" id="A0A2H1VW81"/>
<evidence type="ECO:0000256" key="1">
    <source>
        <dbReference type="SAM" id="SignalP"/>
    </source>
</evidence>
<feature type="chain" id="PRO_5013587873" evidence="1">
    <location>
        <begin position="29"/>
        <end position="278"/>
    </location>
</feature>
<gene>
    <name evidence="2" type="ORF">SFRICE_005510</name>
</gene>
<accession>A0A2H1VW81</accession>
<protein>
    <submittedName>
        <fullName evidence="2">SFRICE_005510</fullName>
    </submittedName>
</protein>
<dbReference type="EMBL" id="ODYU01004654">
    <property type="protein sequence ID" value="SOQ44762.1"/>
    <property type="molecule type" value="Genomic_DNA"/>
</dbReference>
<reference evidence="2" key="1">
    <citation type="submission" date="2016-07" db="EMBL/GenBank/DDBJ databases">
        <authorList>
            <person name="Bretaudeau A."/>
        </authorList>
    </citation>
    <scope>NUCLEOTIDE SEQUENCE</scope>
    <source>
        <strain evidence="2">Rice</strain>
        <tissue evidence="2">Whole body</tissue>
    </source>
</reference>
<proteinExistence type="predicted"/>
<feature type="signal peptide" evidence="1">
    <location>
        <begin position="1"/>
        <end position="28"/>
    </location>
</feature>
<sequence length="278" mass="30875">MASLLPIHRLFKLRIFLAQLHSLVSVETSFPSSDHKTIGEAPPLHGRYPTHSKRFAPSFLVRTAKEWNSLPETVFSDGYNLGVCKARGGKSSNYFFRFGRGERECQTLTELKTTPFLLLLFEPELRYPAIQSVAPAAHRHPKHYNCIVGLLGVRDLRFVAESRIGKGGNWASSNLTHTTKLNASIVSRQFSERPLYKSGVGIFLRLKSHLMTSLALGEARGSVRLLLTKNYPVPTPACRAGASVNPLDKGSGAHYGTCCRYTMYNSPFIICVISSIFC</sequence>
<name>A0A2H1VW81_SPOFR</name>
<evidence type="ECO:0000313" key="2">
    <source>
        <dbReference type="EMBL" id="SOQ44762.1"/>
    </source>
</evidence>
<organism evidence="2">
    <name type="scientific">Spodoptera frugiperda</name>
    <name type="common">Fall armyworm</name>
    <dbReference type="NCBI Taxonomy" id="7108"/>
    <lineage>
        <taxon>Eukaryota</taxon>
        <taxon>Metazoa</taxon>
        <taxon>Ecdysozoa</taxon>
        <taxon>Arthropoda</taxon>
        <taxon>Hexapoda</taxon>
        <taxon>Insecta</taxon>
        <taxon>Pterygota</taxon>
        <taxon>Neoptera</taxon>
        <taxon>Endopterygota</taxon>
        <taxon>Lepidoptera</taxon>
        <taxon>Glossata</taxon>
        <taxon>Ditrysia</taxon>
        <taxon>Noctuoidea</taxon>
        <taxon>Noctuidae</taxon>
        <taxon>Amphipyrinae</taxon>
        <taxon>Spodoptera</taxon>
    </lineage>
</organism>
<keyword evidence="1" id="KW-0732">Signal</keyword>